<dbReference type="OrthoDB" id="7026286at2"/>
<dbReference type="InterPro" id="IPR011990">
    <property type="entry name" value="TPR-like_helical_dom_sf"/>
</dbReference>
<evidence type="ECO:0000313" key="2">
    <source>
        <dbReference type="Proteomes" id="UP000036325"/>
    </source>
</evidence>
<evidence type="ECO:0000313" key="1">
    <source>
        <dbReference type="EMBL" id="KMN14286.1"/>
    </source>
</evidence>
<dbReference type="Gene3D" id="1.25.40.10">
    <property type="entry name" value="Tetratricopeptide repeat domain"/>
    <property type="match status" value="1"/>
</dbReference>
<dbReference type="STRING" id="1608994.TU86_09845"/>
<dbReference type="EMBL" id="JYLF01000003">
    <property type="protein sequence ID" value="KMN14286.1"/>
    <property type="molecule type" value="Genomic_DNA"/>
</dbReference>
<dbReference type="Proteomes" id="UP000036325">
    <property type="component" value="Unassembled WGS sequence"/>
</dbReference>
<organism evidence="1 2">
    <name type="scientific">Pseudomonas weihenstephanensis</name>
    <dbReference type="NCBI Taxonomy" id="1608994"/>
    <lineage>
        <taxon>Bacteria</taxon>
        <taxon>Pseudomonadati</taxon>
        <taxon>Pseudomonadota</taxon>
        <taxon>Gammaproteobacteria</taxon>
        <taxon>Pseudomonadales</taxon>
        <taxon>Pseudomonadaceae</taxon>
        <taxon>Pseudomonas</taxon>
    </lineage>
</organism>
<gene>
    <name evidence="1" type="ORF">TU86_09845</name>
</gene>
<name>A0A0J6LIS7_9PSED</name>
<protein>
    <submittedName>
        <fullName evidence="1">Uncharacterized protein</fullName>
    </submittedName>
</protein>
<dbReference type="RefSeq" id="WP_048364100.1">
    <property type="nucleotide sequence ID" value="NZ_JYLF01000003.1"/>
</dbReference>
<proteinExistence type="predicted"/>
<accession>A0A0J6LIS7</accession>
<reference evidence="1 2" key="1">
    <citation type="submission" date="2015-02" db="EMBL/GenBank/DDBJ databases">
        <title>Pseudomonas helleri sp. nov. and Pseudomonas weihenstephanensis sp. nov., isolated from raw cows milk.</title>
        <authorList>
            <person name="von Neubeck M."/>
            <person name="Huptas C."/>
            <person name="Wenning M."/>
            <person name="Scherer S."/>
        </authorList>
    </citation>
    <scope>NUCLEOTIDE SEQUENCE [LARGE SCALE GENOMIC DNA]</scope>
    <source>
        <strain evidence="1 2">DSM 29166</strain>
    </source>
</reference>
<dbReference type="PATRIC" id="fig|1608994.3.peg.2589"/>
<dbReference type="SUPFAM" id="SSF48452">
    <property type="entry name" value="TPR-like"/>
    <property type="match status" value="1"/>
</dbReference>
<sequence length="110" mass="12302">MTLKPVEQKLLLLLGWVQLQCAQPAHARTFFEAVLSADPQQPAARKALVVALLQLEQGAQAEQHCEHLLAQGENDPALWACLSRAQQVQGQLERARRTYDHFLGLRDTHA</sequence>
<dbReference type="Pfam" id="PF14559">
    <property type="entry name" value="TPR_19"/>
    <property type="match status" value="1"/>
</dbReference>
<comment type="caution">
    <text evidence="1">The sequence shown here is derived from an EMBL/GenBank/DDBJ whole genome shotgun (WGS) entry which is preliminary data.</text>
</comment>
<dbReference type="AlphaFoldDB" id="A0A0J6LIS7"/>